<dbReference type="STRING" id="1561998.A0A1I7U965"/>
<name>A0A1I7U965_9PELO</name>
<dbReference type="InterPro" id="IPR018186">
    <property type="entry name" value="TF_T-box_CS"/>
</dbReference>
<keyword evidence="3 6" id="KW-0238">DNA-binding</keyword>
<dbReference type="GO" id="GO:0005634">
    <property type="term" value="C:nucleus"/>
    <property type="evidence" value="ECO:0007669"/>
    <property type="project" value="UniProtKB-SubCell"/>
</dbReference>
<dbReference type="GO" id="GO:0045893">
    <property type="term" value="P:positive regulation of DNA-templated transcription"/>
    <property type="evidence" value="ECO:0007669"/>
    <property type="project" value="InterPro"/>
</dbReference>
<keyword evidence="2" id="KW-0805">Transcription regulation</keyword>
<evidence type="ECO:0000256" key="4">
    <source>
        <dbReference type="ARBA" id="ARBA00023163"/>
    </source>
</evidence>
<feature type="compositionally biased region" description="Basic and acidic residues" evidence="7">
    <location>
        <begin position="258"/>
        <end position="268"/>
    </location>
</feature>
<feature type="compositionally biased region" description="Low complexity" evidence="7">
    <location>
        <begin position="288"/>
        <end position="315"/>
    </location>
</feature>
<dbReference type="PROSITE" id="PS01264">
    <property type="entry name" value="TBOX_2"/>
    <property type="match status" value="1"/>
</dbReference>
<dbReference type="eggNOG" id="KOG3585">
    <property type="taxonomic scope" value="Eukaryota"/>
</dbReference>
<feature type="domain" description="T-box" evidence="8">
    <location>
        <begin position="11"/>
        <end position="186"/>
    </location>
</feature>
<dbReference type="WBParaSite" id="Csp11.Scaffold629.g16131.t1">
    <property type="protein sequence ID" value="Csp11.Scaffold629.g16131.t1"/>
    <property type="gene ID" value="Csp11.Scaffold629.g16131"/>
</dbReference>
<evidence type="ECO:0000313" key="10">
    <source>
        <dbReference type="WBParaSite" id="Csp11.Scaffold629.g16131.t1"/>
    </source>
</evidence>
<organism evidence="9 10">
    <name type="scientific">Caenorhabditis tropicalis</name>
    <dbReference type="NCBI Taxonomy" id="1561998"/>
    <lineage>
        <taxon>Eukaryota</taxon>
        <taxon>Metazoa</taxon>
        <taxon>Ecdysozoa</taxon>
        <taxon>Nematoda</taxon>
        <taxon>Chromadorea</taxon>
        <taxon>Rhabditida</taxon>
        <taxon>Rhabditina</taxon>
        <taxon>Rhabditomorpha</taxon>
        <taxon>Rhabditoidea</taxon>
        <taxon>Rhabditidae</taxon>
        <taxon>Peloderinae</taxon>
        <taxon>Caenorhabditis</taxon>
    </lineage>
</organism>
<comment type="subcellular location">
    <subcellularLocation>
        <location evidence="1 6">Nucleus</location>
    </subcellularLocation>
</comment>
<dbReference type="SMART" id="SM00425">
    <property type="entry name" value="TBOX"/>
    <property type="match status" value="1"/>
</dbReference>
<feature type="compositionally biased region" description="Pro residues" evidence="7">
    <location>
        <begin position="316"/>
        <end position="325"/>
    </location>
</feature>
<evidence type="ECO:0000256" key="2">
    <source>
        <dbReference type="ARBA" id="ARBA00023015"/>
    </source>
</evidence>
<dbReference type="GO" id="GO:0001708">
    <property type="term" value="P:cell fate specification"/>
    <property type="evidence" value="ECO:0007669"/>
    <property type="project" value="TreeGrafter"/>
</dbReference>
<evidence type="ECO:0000256" key="5">
    <source>
        <dbReference type="ARBA" id="ARBA00023242"/>
    </source>
</evidence>
<dbReference type="Pfam" id="PF00907">
    <property type="entry name" value="T-box"/>
    <property type="match status" value="1"/>
</dbReference>
<evidence type="ECO:0000256" key="1">
    <source>
        <dbReference type="ARBA" id="ARBA00004123"/>
    </source>
</evidence>
<dbReference type="InterPro" id="IPR008967">
    <property type="entry name" value="p53-like_TF_DNA-bd_sf"/>
</dbReference>
<dbReference type="InterPro" id="IPR046360">
    <property type="entry name" value="T-box_DNA-bd"/>
</dbReference>
<feature type="compositionally biased region" description="Polar residues" evidence="7">
    <location>
        <begin position="174"/>
        <end position="183"/>
    </location>
</feature>
<proteinExistence type="predicted"/>
<dbReference type="InterPro" id="IPR036960">
    <property type="entry name" value="T-box_sf"/>
</dbReference>
<dbReference type="Gene3D" id="2.60.40.820">
    <property type="entry name" value="Transcription factor, T-box"/>
    <property type="match status" value="1"/>
</dbReference>
<dbReference type="PROSITE" id="PS50252">
    <property type="entry name" value="TBOX_3"/>
    <property type="match status" value="1"/>
</dbReference>
<evidence type="ECO:0000313" key="9">
    <source>
        <dbReference type="Proteomes" id="UP000095282"/>
    </source>
</evidence>
<dbReference type="PRINTS" id="PR00937">
    <property type="entry name" value="TBOX"/>
</dbReference>
<dbReference type="SUPFAM" id="SSF49417">
    <property type="entry name" value="p53-like transcription factors"/>
    <property type="match status" value="1"/>
</dbReference>
<evidence type="ECO:0000256" key="3">
    <source>
        <dbReference type="ARBA" id="ARBA00023125"/>
    </source>
</evidence>
<comment type="caution">
    <text evidence="6">Lacks conserved residue(s) required for the propagation of feature annotation.</text>
</comment>
<dbReference type="AlphaFoldDB" id="A0A1I7U965"/>
<feature type="region of interest" description="Disordered" evidence="7">
    <location>
        <begin position="258"/>
        <end position="332"/>
    </location>
</feature>
<dbReference type="Proteomes" id="UP000095282">
    <property type="component" value="Unplaced"/>
</dbReference>
<dbReference type="PANTHER" id="PTHR11267">
    <property type="entry name" value="T-BOX PROTEIN-RELATED"/>
    <property type="match status" value="1"/>
</dbReference>
<dbReference type="CDD" id="cd00182">
    <property type="entry name" value="T-box"/>
    <property type="match status" value="1"/>
</dbReference>
<dbReference type="GO" id="GO:0000978">
    <property type="term" value="F:RNA polymerase II cis-regulatory region sequence-specific DNA binding"/>
    <property type="evidence" value="ECO:0007669"/>
    <property type="project" value="InterPro"/>
</dbReference>
<keyword evidence="4" id="KW-0804">Transcription</keyword>
<evidence type="ECO:0000256" key="6">
    <source>
        <dbReference type="PROSITE-ProRule" id="PRU00201"/>
    </source>
</evidence>
<feature type="compositionally biased region" description="Basic and acidic residues" evidence="7">
    <location>
        <begin position="184"/>
        <end position="194"/>
    </location>
</feature>
<dbReference type="GO" id="GO:0000981">
    <property type="term" value="F:DNA-binding transcription factor activity, RNA polymerase II-specific"/>
    <property type="evidence" value="ECO:0007669"/>
    <property type="project" value="TreeGrafter"/>
</dbReference>
<dbReference type="FunFam" id="2.60.40.820:FF:000013">
    <property type="entry name" value="T-box transcription factor tbx-9"/>
    <property type="match status" value="1"/>
</dbReference>
<dbReference type="GO" id="GO:0000785">
    <property type="term" value="C:chromatin"/>
    <property type="evidence" value="ECO:0007669"/>
    <property type="project" value="TreeGrafter"/>
</dbReference>
<keyword evidence="5 6" id="KW-0539">Nucleus</keyword>
<protein>
    <submittedName>
        <fullName evidence="10">T-box domain-containing protein</fullName>
    </submittedName>
</protein>
<evidence type="ECO:0000256" key="7">
    <source>
        <dbReference type="SAM" id="MobiDB-lite"/>
    </source>
</evidence>
<sequence>MSSPIDITLSPQHDSIWKECHKLDHEMIITTAGRRIFPTLEFAITGLEETKSYTMCLQLDFVDDKKSRRVGGGWHETVSQERKEAPRMVYHHDGAQSGKVWMERFINFDQIRITNQKSKENVNPSFVHLFTQHRYIPVLTVYEEGGNLVHTARLEHTQFITVTSYHNQEINNLKKNANPYSTGSRDERRLKRSAESGCPAAKRQKTETTVVPQMPDFNMFQALLMANQQMMTMGAMASLAPPLAVEPVPSVAQVKKEVEDKVEVKPEPSRQSTPPNEIIKSEFPTPPLSSSTSPAPSSVSSFPSLPTSPSRQSSVSPPPSTPPMLPSASPSIPMIPFMPTFQPFPQFYPFGYPFNPFFPSFLPQNPN</sequence>
<accession>A0A1I7U965</accession>
<dbReference type="InterPro" id="IPR001699">
    <property type="entry name" value="TF_T-box"/>
</dbReference>
<keyword evidence="9" id="KW-1185">Reference proteome</keyword>
<reference evidence="10" key="1">
    <citation type="submission" date="2016-11" db="UniProtKB">
        <authorList>
            <consortium name="WormBaseParasite"/>
        </authorList>
    </citation>
    <scope>IDENTIFICATION</scope>
</reference>
<evidence type="ECO:0000259" key="8">
    <source>
        <dbReference type="PROSITE" id="PS50252"/>
    </source>
</evidence>
<dbReference type="PANTHER" id="PTHR11267:SF59">
    <property type="entry name" value="T-BOX PROTEIN 11-RELATED"/>
    <property type="match status" value="1"/>
</dbReference>
<feature type="region of interest" description="Disordered" evidence="7">
    <location>
        <begin position="174"/>
        <end position="208"/>
    </location>
</feature>